<evidence type="ECO:0000313" key="2">
    <source>
        <dbReference type="Proteomes" id="UP001165960"/>
    </source>
</evidence>
<sequence>MQLFFALFLSNVFSHNFENGHIVKLKRHTPIQAHLNQVKALFKTRSDSDEIRQVYTSIGNMYSARFSQEVLVKVAGMGDVEYIQNDTWFSINTVQHNSTWGLAPISHGEKPTLQVSSFAYNYTFDGSGTTVYVLDTGVMIAHPEFEGRARFGARFAGDNDEDEHGHGKHCAGTIASKTYGVAKKANIVAVRVLNAKGDGWASSIISGLDWMLKDAGGRYGNVVNLSFESRNDRAVDDAVEAVAINDIIVVVAAGNENKVACKFSPASSPYVITVGATDFSDSRAEFSNYGRCVDVFALGDEITSTRNNGRTETLSRTSMAAPFVSGLAAYFLSEKFEPNVVIRHQIIRDASKGRLANMATVVSSTPLNSTPWYLTLCRVPGS</sequence>
<organism evidence="1 2">
    <name type="scientific">Entomophthora muscae</name>
    <dbReference type="NCBI Taxonomy" id="34485"/>
    <lineage>
        <taxon>Eukaryota</taxon>
        <taxon>Fungi</taxon>
        <taxon>Fungi incertae sedis</taxon>
        <taxon>Zoopagomycota</taxon>
        <taxon>Entomophthoromycotina</taxon>
        <taxon>Entomophthoromycetes</taxon>
        <taxon>Entomophthorales</taxon>
        <taxon>Entomophthoraceae</taxon>
        <taxon>Entomophthora</taxon>
    </lineage>
</organism>
<dbReference type="EMBL" id="QTSX02000058">
    <property type="protein sequence ID" value="KAJ9089234.1"/>
    <property type="molecule type" value="Genomic_DNA"/>
</dbReference>
<keyword evidence="2" id="KW-1185">Reference proteome</keyword>
<comment type="caution">
    <text evidence="1">The sequence shown here is derived from an EMBL/GenBank/DDBJ whole genome shotgun (WGS) entry which is preliminary data.</text>
</comment>
<reference evidence="1" key="1">
    <citation type="submission" date="2022-04" db="EMBL/GenBank/DDBJ databases">
        <title>Genome of the entomopathogenic fungus Entomophthora muscae.</title>
        <authorList>
            <person name="Elya C."/>
            <person name="Lovett B.R."/>
            <person name="Lee E."/>
            <person name="Macias A.M."/>
            <person name="Hajek A.E."/>
            <person name="De Bivort B.L."/>
            <person name="Kasson M.T."/>
            <person name="De Fine Licht H.H."/>
            <person name="Stajich J.E."/>
        </authorList>
    </citation>
    <scope>NUCLEOTIDE SEQUENCE</scope>
    <source>
        <strain evidence="1">Berkeley</strain>
    </source>
</reference>
<dbReference type="Proteomes" id="UP001165960">
    <property type="component" value="Unassembled WGS sequence"/>
</dbReference>
<accession>A0ACC2UR40</accession>
<protein>
    <submittedName>
        <fullName evidence="1">Proteinase B</fullName>
        <ecNumber evidence="1">3.4.21.48</ecNumber>
    </submittedName>
</protein>
<proteinExistence type="predicted"/>
<dbReference type="EC" id="3.4.21.48" evidence="1"/>
<evidence type="ECO:0000313" key="1">
    <source>
        <dbReference type="EMBL" id="KAJ9089234.1"/>
    </source>
</evidence>
<gene>
    <name evidence="1" type="primary">PRB1_22</name>
    <name evidence="1" type="ORF">DSO57_1014985</name>
</gene>
<name>A0ACC2UR40_9FUNG</name>
<keyword evidence="1" id="KW-0378">Hydrolase</keyword>